<evidence type="ECO:0000259" key="8">
    <source>
        <dbReference type="Pfam" id="PF16922"/>
    </source>
</evidence>
<dbReference type="GO" id="GO:0006261">
    <property type="term" value="P:DNA-templated DNA replication"/>
    <property type="evidence" value="ECO:0007669"/>
    <property type="project" value="InterPro"/>
</dbReference>
<comment type="function">
    <text evidence="6">The GINS complex plays an essential role in the initiation of DNA replication.</text>
</comment>
<dbReference type="GO" id="GO:0000811">
    <property type="term" value="C:GINS complex"/>
    <property type="evidence" value="ECO:0007669"/>
    <property type="project" value="UniProtKB-UniRule"/>
</dbReference>
<keyword evidence="10" id="KW-1185">Reference proteome</keyword>
<accession>A0A292Q752</accession>
<dbReference type="InterPro" id="IPR008591">
    <property type="entry name" value="GINS_Sld5"/>
</dbReference>
<dbReference type="PIRSF" id="PIRSF007764">
    <property type="entry name" value="Sld5"/>
    <property type="match status" value="1"/>
</dbReference>
<evidence type="ECO:0000256" key="4">
    <source>
        <dbReference type="ARBA" id="ARBA00022705"/>
    </source>
</evidence>
<dbReference type="PANTHER" id="PTHR21206">
    <property type="entry name" value="SLD5 PROTEIN"/>
    <property type="match status" value="1"/>
</dbReference>
<protein>
    <recommendedName>
        <fullName evidence="3 6">DNA replication complex GINS protein SLD5</fullName>
    </recommendedName>
</protein>
<dbReference type="InterPro" id="IPR031633">
    <property type="entry name" value="SLD5_C"/>
</dbReference>
<dbReference type="Pfam" id="PF16922">
    <property type="entry name" value="SLD5_C"/>
    <property type="match status" value="1"/>
</dbReference>
<dbReference type="EMBL" id="LN890955">
    <property type="protein sequence ID" value="CUS14768.1"/>
    <property type="molecule type" value="Genomic_DNA"/>
</dbReference>
<dbReference type="InterPro" id="IPR021151">
    <property type="entry name" value="GINS_A"/>
</dbReference>
<gene>
    <name evidence="9" type="ORF">GSTUAT00001053001</name>
</gene>
<reference evidence="9" key="1">
    <citation type="submission" date="2015-10" db="EMBL/GenBank/DDBJ databases">
        <authorList>
            <person name="Regsiter A."/>
            <person name="william w."/>
        </authorList>
    </citation>
    <scope>NUCLEOTIDE SEQUENCE</scope>
    <source>
        <strain evidence="9">Montdore</strain>
    </source>
</reference>
<dbReference type="CDD" id="cd11711">
    <property type="entry name" value="GINS_A_Sld5"/>
    <property type="match status" value="1"/>
</dbReference>
<evidence type="ECO:0000259" key="7">
    <source>
        <dbReference type="Pfam" id="PF05916"/>
    </source>
</evidence>
<evidence type="ECO:0000256" key="2">
    <source>
        <dbReference type="ARBA" id="ARBA00008187"/>
    </source>
</evidence>
<dbReference type="AlphaFoldDB" id="A0A292Q752"/>
<dbReference type="Pfam" id="PF05916">
    <property type="entry name" value="Sld5"/>
    <property type="match status" value="1"/>
</dbReference>
<feature type="domain" description="DNA replication complex GINS protein SLD5 C-terminal" evidence="8">
    <location>
        <begin position="196"/>
        <end position="251"/>
    </location>
</feature>
<keyword evidence="4 6" id="KW-0235">DNA replication</keyword>
<name>A0A292Q752_9PEZI</name>
<evidence type="ECO:0000256" key="3">
    <source>
        <dbReference type="ARBA" id="ARBA00014804"/>
    </source>
</evidence>
<proteinExistence type="inferred from homology"/>
<keyword evidence="5 6" id="KW-0539">Nucleus</keyword>
<dbReference type="SUPFAM" id="SSF160059">
    <property type="entry name" value="PriA/YqbF domain"/>
    <property type="match status" value="1"/>
</dbReference>
<dbReference type="InterPro" id="IPR038749">
    <property type="entry name" value="Sld5_GINS_A"/>
</dbReference>
<dbReference type="Gene3D" id="1.20.58.1030">
    <property type="match status" value="1"/>
</dbReference>
<evidence type="ECO:0000313" key="10">
    <source>
        <dbReference type="Proteomes" id="UP001412239"/>
    </source>
</evidence>
<dbReference type="InterPro" id="IPR036224">
    <property type="entry name" value="GINS_bundle-like_dom_sf"/>
</dbReference>
<comment type="similarity">
    <text evidence="2 6">Belongs to the GINS4/SLD5 family.</text>
</comment>
<dbReference type="SUPFAM" id="SSF158573">
    <property type="entry name" value="GINS helical bundle-like"/>
    <property type="match status" value="1"/>
</dbReference>
<dbReference type="GO" id="GO:0000727">
    <property type="term" value="P:double-strand break repair via break-induced replication"/>
    <property type="evidence" value="ECO:0007669"/>
    <property type="project" value="TreeGrafter"/>
</dbReference>
<comment type="subcellular location">
    <subcellularLocation>
        <location evidence="1 6">Nucleus</location>
    </subcellularLocation>
</comment>
<dbReference type="Gene3D" id="3.40.5.60">
    <property type="match status" value="1"/>
</dbReference>
<dbReference type="CDD" id="cd21692">
    <property type="entry name" value="GINS_B_Sld5"/>
    <property type="match status" value="1"/>
</dbReference>
<evidence type="ECO:0000313" key="9">
    <source>
        <dbReference type="EMBL" id="CUS14768.1"/>
    </source>
</evidence>
<dbReference type="Proteomes" id="UP001412239">
    <property type="component" value="Unassembled WGS sequence"/>
</dbReference>
<dbReference type="PANTHER" id="PTHR21206:SF0">
    <property type="entry name" value="DNA REPLICATION COMPLEX GINS PROTEIN SLD5"/>
    <property type="match status" value="1"/>
</dbReference>
<feature type="domain" description="GINS subunit" evidence="7">
    <location>
        <begin position="100"/>
        <end position="168"/>
    </location>
</feature>
<evidence type="ECO:0000256" key="6">
    <source>
        <dbReference type="PIRNR" id="PIRNR007764"/>
    </source>
</evidence>
<sequence length="251" mass="28753">MDIDDLLQELDDNKVPGGTRDINDLTQSWIAERAAPEILPFQTALLERLMERIRQQVLELLHLNFCPILLFVGGVRELISRGFLQVIQIELVETQTGNLDPKTNFCLILIQTELERVKFLVRSYLRARIHKIDKYSIHILTTPSIRGRLSPPELSYLKSHLGLLNSHFLASFLRRFPEQLRRLDDKAGGISMVEEPDLDSAVFCKVVKDIEDNIATIPGTDAEFRLTKGDVYVVRYSAVREFVLRGEVELI</sequence>
<organism evidence="9 10">
    <name type="scientific">Tuber aestivum</name>
    <name type="common">summer truffle</name>
    <dbReference type="NCBI Taxonomy" id="59557"/>
    <lineage>
        <taxon>Eukaryota</taxon>
        <taxon>Fungi</taxon>
        <taxon>Dikarya</taxon>
        <taxon>Ascomycota</taxon>
        <taxon>Pezizomycotina</taxon>
        <taxon>Pezizomycetes</taxon>
        <taxon>Pezizales</taxon>
        <taxon>Tuberaceae</taxon>
        <taxon>Tuber</taxon>
    </lineage>
</organism>
<evidence type="ECO:0000256" key="1">
    <source>
        <dbReference type="ARBA" id="ARBA00004123"/>
    </source>
</evidence>
<evidence type="ECO:0000256" key="5">
    <source>
        <dbReference type="ARBA" id="ARBA00023242"/>
    </source>
</evidence>